<dbReference type="GO" id="GO:0005975">
    <property type="term" value="P:carbohydrate metabolic process"/>
    <property type="evidence" value="ECO:0007669"/>
    <property type="project" value="InterPro"/>
</dbReference>
<evidence type="ECO:0000259" key="6">
    <source>
        <dbReference type="Pfam" id="PF02782"/>
    </source>
</evidence>
<dbReference type="HOGENOM" id="CLU_009281_3_0_5"/>
<dbReference type="Proteomes" id="UP000003635">
    <property type="component" value="Unassembled WGS sequence"/>
</dbReference>
<keyword evidence="2 4" id="KW-0808">Transferase</keyword>
<evidence type="ECO:0000256" key="4">
    <source>
        <dbReference type="RuleBase" id="RU003733"/>
    </source>
</evidence>
<comment type="caution">
    <text evidence="7">The sequence shown here is derived from an EMBL/GenBank/DDBJ whole genome shotgun (WGS) entry which is preliminary data.</text>
</comment>
<dbReference type="InterPro" id="IPR000577">
    <property type="entry name" value="Carb_kinase_FGGY"/>
</dbReference>
<dbReference type="STRING" id="314256.OG2516_17760"/>
<dbReference type="Pfam" id="PF00370">
    <property type="entry name" value="FGGY_N"/>
    <property type="match status" value="1"/>
</dbReference>
<dbReference type="CDD" id="cd07802">
    <property type="entry name" value="ASKHA_NBD_FGGY_EcLyxK-like"/>
    <property type="match status" value="1"/>
</dbReference>
<dbReference type="GO" id="GO:0016773">
    <property type="term" value="F:phosphotransferase activity, alcohol group as acceptor"/>
    <property type="evidence" value="ECO:0007669"/>
    <property type="project" value="InterPro"/>
</dbReference>
<keyword evidence="3 4" id="KW-0418">Kinase</keyword>
<dbReference type="SUPFAM" id="SSF53067">
    <property type="entry name" value="Actin-like ATPase domain"/>
    <property type="match status" value="2"/>
</dbReference>
<dbReference type="PANTHER" id="PTHR43095">
    <property type="entry name" value="SUGAR KINASE"/>
    <property type="match status" value="1"/>
</dbReference>
<dbReference type="PIRSF" id="PIRSF000538">
    <property type="entry name" value="GlpK"/>
    <property type="match status" value="1"/>
</dbReference>
<keyword evidence="8" id="KW-1185">Reference proteome</keyword>
<name>Q2CF28_OCEGH</name>
<accession>Q2CF28</accession>
<evidence type="ECO:0000256" key="2">
    <source>
        <dbReference type="ARBA" id="ARBA00022679"/>
    </source>
</evidence>
<dbReference type="PANTHER" id="PTHR43095:SF5">
    <property type="entry name" value="XYLULOSE KINASE"/>
    <property type="match status" value="1"/>
</dbReference>
<evidence type="ECO:0000256" key="1">
    <source>
        <dbReference type="ARBA" id="ARBA00009156"/>
    </source>
</evidence>
<reference evidence="7 8" key="1">
    <citation type="journal article" date="2010" name="J. Bacteriol.">
        <title>Genome sequences of Oceanicola granulosus HTCC2516(T) and Oceanicola batsensis HTCC2597(TDelta).</title>
        <authorList>
            <person name="Thrash J.C."/>
            <person name="Cho J.C."/>
            <person name="Vergin K.L."/>
            <person name="Giovannoni S.J."/>
        </authorList>
    </citation>
    <scope>NUCLEOTIDE SEQUENCE [LARGE SCALE GENOMIC DNA]</scope>
    <source>
        <strain evidence="8">ATCC BAA-861 / DSM 15982 / KCTC 12143 / HTCC2516</strain>
    </source>
</reference>
<dbReference type="InterPro" id="IPR043129">
    <property type="entry name" value="ATPase_NBD"/>
</dbReference>
<dbReference type="InterPro" id="IPR018483">
    <property type="entry name" value="Carb_kinase_FGGY_CS"/>
</dbReference>
<feature type="domain" description="Carbohydrate kinase FGGY N-terminal" evidence="5">
    <location>
        <begin position="6"/>
        <end position="253"/>
    </location>
</feature>
<dbReference type="InterPro" id="IPR018485">
    <property type="entry name" value="FGGY_C"/>
</dbReference>
<dbReference type="InterPro" id="IPR018484">
    <property type="entry name" value="FGGY_N"/>
</dbReference>
<dbReference type="Gene3D" id="3.30.420.40">
    <property type="match status" value="2"/>
</dbReference>
<evidence type="ECO:0000313" key="8">
    <source>
        <dbReference type="Proteomes" id="UP000003635"/>
    </source>
</evidence>
<feature type="domain" description="Carbohydrate kinase FGGY C-terminal" evidence="6">
    <location>
        <begin position="263"/>
        <end position="451"/>
    </location>
</feature>
<dbReference type="EMBL" id="AAOT01000014">
    <property type="protein sequence ID" value="EAR51299.1"/>
    <property type="molecule type" value="Genomic_DNA"/>
</dbReference>
<protein>
    <submittedName>
        <fullName evidence="7">Putative carbohydrate kinase</fullName>
    </submittedName>
</protein>
<dbReference type="PROSITE" id="PS00445">
    <property type="entry name" value="FGGY_KINASES_2"/>
    <property type="match status" value="1"/>
</dbReference>
<proteinExistence type="inferred from homology"/>
<comment type="similarity">
    <text evidence="1 4">Belongs to the FGGY kinase family.</text>
</comment>
<dbReference type="GO" id="GO:0016301">
    <property type="term" value="F:kinase activity"/>
    <property type="evidence" value="ECO:0007669"/>
    <property type="project" value="UniProtKB-KW"/>
</dbReference>
<organism evidence="7 8">
    <name type="scientific">Oceanicola granulosus (strain ATCC BAA-861 / DSM 15982 / KCTC 12143 / HTCC2516)</name>
    <dbReference type="NCBI Taxonomy" id="314256"/>
    <lineage>
        <taxon>Bacteria</taxon>
        <taxon>Pseudomonadati</taxon>
        <taxon>Pseudomonadota</taxon>
        <taxon>Alphaproteobacteria</taxon>
        <taxon>Rhodobacterales</taxon>
        <taxon>Roseobacteraceae</taxon>
        <taxon>Oceanicola</taxon>
    </lineage>
</organism>
<dbReference type="OrthoDB" id="9805576at2"/>
<dbReference type="eggNOG" id="COG1070">
    <property type="taxonomic scope" value="Bacteria"/>
</dbReference>
<evidence type="ECO:0000259" key="5">
    <source>
        <dbReference type="Pfam" id="PF00370"/>
    </source>
</evidence>
<dbReference type="RefSeq" id="WP_007256829.1">
    <property type="nucleotide sequence ID" value="NZ_CH724109.1"/>
</dbReference>
<sequence>MTRELLYLGIDAGSSVTKAAMFNARGSLIARADCRSAIVRGESGRVEMDPQAAREIFERVLRELLEAAPVRGAELGGIGITGAMVGAWLVDGAGAPVARGINWEDCRAQPSIDARIAEDPAFLSTIFASSGSALQSGCTLPLLAWFDAHEPELLDRAAAVLGYKDMLRFWLTGEMAADETEASVAPGDTRARGFSAAMLDHFRLAHRAGLLPAVRPSDALAGRVTAEAAGRCGLGEGTPVAVGAGDVPANVVGAGALAPGSLTLVLGTTCMLGVTHDRPVFDPPDLGLLFPLPRQRWFRAMVNVAGTLALDWALDTLCPDWGQDAGRYERAERTISEVPPGAGGVTFLPYLSESGIIAPVIDPTARAEFAGLSPGRGRAQMLRAVYEGVGFAIADLVEALAPGPGELRIIGGGARSRVWVQMIADILDRPVTILEGEEFGARGAAMLAAAATAPRGAADPLFEMAPRGKLRVLPDPARHAAYADALRRYRAHRDTRARRTPD</sequence>
<gene>
    <name evidence="7" type="ORF">OG2516_17760</name>
</gene>
<dbReference type="InterPro" id="IPR050406">
    <property type="entry name" value="FGGY_Carb_Kinase"/>
</dbReference>
<dbReference type="AlphaFoldDB" id="Q2CF28"/>
<evidence type="ECO:0000313" key="7">
    <source>
        <dbReference type="EMBL" id="EAR51299.1"/>
    </source>
</evidence>
<evidence type="ECO:0000256" key="3">
    <source>
        <dbReference type="ARBA" id="ARBA00022777"/>
    </source>
</evidence>
<dbReference type="Pfam" id="PF02782">
    <property type="entry name" value="FGGY_C"/>
    <property type="match status" value="1"/>
</dbReference>